<dbReference type="GO" id="GO:0002130">
    <property type="term" value="P:wobble position ribose methylation"/>
    <property type="evidence" value="ECO:0007669"/>
    <property type="project" value="EnsemblFungi"/>
</dbReference>
<proteinExistence type="inferred from homology"/>
<dbReference type="InterPro" id="IPR015507">
    <property type="entry name" value="rRNA-MeTfrase_E"/>
</dbReference>
<dbReference type="InParanoid" id="L2GX25"/>
<dbReference type="HOGENOM" id="CLU_009422_1_2_1"/>
<dbReference type="GO" id="GO:0106340">
    <property type="term" value="F:tRNA (guanosine(34)-2'-O)-methyltransferase activity"/>
    <property type="evidence" value="ECO:0007669"/>
    <property type="project" value="EnsemblFungi"/>
</dbReference>
<keyword evidence="2 5" id="KW-0808">Transferase</keyword>
<dbReference type="AlphaFoldDB" id="L2GX25"/>
<dbReference type="PANTHER" id="PTHR10920">
    <property type="entry name" value="RIBOSOMAL RNA METHYLTRANSFERASE"/>
    <property type="match status" value="1"/>
</dbReference>
<dbReference type="Proteomes" id="UP000011081">
    <property type="component" value="Unassembled WGS sequence"/>
</dbReference>
<dbReference type="HAMAP" id="MF_01547">
    <property type="entry name" value="RNA_methyltr_E"/>
    <property type="match status" value="1"/>
</dbReference>
<dbReference type="VEuPathDB" id="MicrosporidiaDB:VCUG_00235"/>
<dbReference type="InterPro" id="IPR050082">
    <property type="entry name" value="RNA_methyltr_RlmE"/>
</dbReference>
<dbReference type="GO" id="GO:0106050">
    <property type="term" value="F:tRNA 2'-O-methyltransferase activity"/>
    <property type="evidence" value="ECO:0007669"/>
    <property type="project" value="EnsemblFungi"/>
</dbReference>
<dbReference type="OrthoDB" id="289250at2759"/>
<name>L2GX25_VAVCU</name>
<dbReference type="InterPro" id="IPR002877">
    <property type="entry name" value="RNA_MeTrfase_FtsJ_dom"/>
</dbReference>
<dbReference type="GO" id="GO:0106339">
    <property type="term" value="F:tRNA (cytidine(32)-2'-O)-methyltransferase activity"/>
    <property type="evidence" value="ECO:0007669"/>
    <property type="project" value="EnsemblFungi"/>
</dbReference>
<dbReference type="PANTHER" id="PTHR10920:SF12">
    <property type="entry name" value="TRNA (CYTIDINE(32)_GUANOSINE(34)-2'-O)-METHYLTRANSFERASE-RELATED"/>
    <property type="match status" value="1"/>
</dbReference>
<keyword evidence="3" id="KW-0949">S-adenosyl-L-methionine</keyword>
<dbReference type="InterPro" id="IPR029063">
    <property type="entry name" value="SAM-dependent_MTases_sf"/>
</dbReference>
<gene>
    <name evidence="5" type="ORF">VCUG_00235</name>
</gene>
<dbReference type="SUPFAM" id="SSF53335">
    <property type="entry name" value="S-adenosyl-L-methionine-dependent methyltransferases"/>
    <property type="match status" value="1"/>
</dbReference>
<keyword evidence="6" id="KW-1185">Reference proteome</keyword>
<evidence type="ECO:0000256" key="3">
    <source>
        <dbReference type="ARBA" id="ARBA00022691"/>
    </source>
</evidence>
<feature type="domain" description="Ribosomal RNA methyltransferase FtsJ" evidence="4">
    <location>
        <begin position="21"/>
        <end position="199"/>
    </location>
</feature>
<sequence>MGTSSKDKRDIYYRLAKENDYRARSAYKIKQIDEHYKILHGNTTVVDLCAAPGGWTQVVAEKCAKVVAVDIQDILTMDDVIFIKEDITSNSCTELVLKSVHFLNNNENAKADLVLCDGASNISGMPDVDVHVQHSILCSALKLAGKISRAGSTFVGKLYRDGDVSTVLKRFLEVYEHVELAKPKCSRSLSIECFVVAMSKRLKPVKICENHVPVFECLSVGNGPDPDVNTDNATLLVRKHKFPPLSPPYKKAVEKRKMN</sequence>
<evidence type="ECO:0000256" key="1">
    <source>
        <dbReference type="ARBA" id="ARBA00022603"/>
    </source>
</evidence>
<evidence type="ECO:0000313" key="6">
    <source>
        <dbReference type="Proteomes" id="UP000011081"/>
    </source>
</evidence>
<accession>L2GX25</accession>
<keyword evidence="1 5" id="KW-0489">Methyltransferase</keyword>
<evidence type="ECO:0000313" key="5">
    <source>
        <dbReference type="EMBL" id="ELA48194.1"/>
    </source>
</evidence>
<organism evidence="5 6">
    <name type="scientific">Vavraia culicis (isolate floridensis)</name>
    <name type="common">Microsporidian parasite</name>
    <dbReference type="NCBI Taxonomy" id="948595"/>
    <lineage>
        <taxon>Eukaryota</taxon>
        <taxon>Fungi</taxon>
        <taxon>Fungi incertae sedis</taxon>
        <taxon>Microsporidia</taxon>
        <taxon>Pleistophoridae</taxon>
        <taxon>Vavraia</taxon>
    </lineage>
</organism>
<reference evidence="6" key="1">
    <citation type="submission" date="2011-03" db="EMBL/GenBank/DDBJ databases">
        <title>The genome sequence of Vavraia culicis strain floridensis.</title>
        <authorList>
            <consortium name="The Broad Institute Genome Sequencing Platform"/>
            <person name="Cuomo C."/>
            <person name="Becnel J."/>
            <person name="Sanscrainte N."/>
            <person name="Young S.K."/>
            <person name="Zeng Q."/>
            <person name="Gargeya S."/>
            <person name="Fitzgerald M."/>
            <person name="Haas B."/>
            <person name="Abouelleil A."/>
            <person name="Alvarado L."/>
            <person name="Arachchi H.M."/>
            <person name="Berlin A."/>
            <person name="Chapman S.B."/>
            <person name="Gearin G."/>
            <person name="Goldberg J."/>
            <person name="Griggs A."/>
            <person name="Gujja S."/>
            <person name="Hansen M."/>
            <person name="Heiman D."/>
            <person name="Howarth C."/>
            <person name="Larimer J."/>
            <person name="Lui A."/>
            <person name="MacDonald P.J.P."/>
            <person name="McCowen C."/>
            <person name="Montmayeur A."/>
            <person name="Murphy C."/>
            <person name="Neiman D."/>
            <person name="Pearson M."/>
            <person name="Priest M."/>
            <person name="Roberts A."/>
            <person name="Saif S."/>
            <person name="Shea T."/>
            <person name="Sisk P."/>
            <person name="Stolte C."/>
            <person name="Sykes S."/>
            <person name="Wortman J."/>
            <person name="Nusbaum C."/>
            <person name="Birren B."/>
        </authorList>
    </citation>
    <scope>NUCLEOTIDE SEQUENCE [LARGE SCALE GENOMIC DNA]</scope>
    <source>
        <strain evidence="6">floridensis</strain>
    </source>
</reference>
<dbReference type="RefSeq" id="XP_008073256.1">
    <property type="nucleotide sequence ID" value="XM_008075065.1"/>
</dbReference>
<evidence type="ECO:0000259" key="4">
    <source>
        <dbReference type="Pfam" id="PF01728"/>
    </source>
</evidence>
<dbReference type="OMA" id="YDDMIND"/>
<dbReference type="FunCoup" id="L2GX25">
    <property type="interactions" value="369"/>
</dbReference>
<dbReference type="Pfam" id="PF01728">
    <property type="entry name" value="FtsJ"/>
    <property type="match status" value="1"/>
</dbReference>
<evidence type="ECO:0000256" key="2">
    <source>
        <dbReference type="ARBA" id="ARBA00022679"/>
    </source>
</evidence>
<dbReference type="GO" id="GO:0005737">
    <property type="term" value="C:cytoplasm"/>
    <property type="evidence" value="ECO:0007669"/>
    <property type="project" value="EnsemblFungi"/>
</dbReference>
<dbReference type="GeneID" id="19878125"/>
<dbReference type="Gene3D" id="3.40.50.150">
    <property type="entry name" value="Vaccinia Virus protein VP39"/>
    <property type="match status" value="1"/>
</dbReference>
<dbReference type="STRING" id="948595.L2GX25"/>
<dbReference type="EMBL" id="GL877406">
    <property type="protein sequence ID" value="ELA48194.1"/>
    <property type="molecule type" value="Genomic_DNA"/>
</dbReference>
<protein>
    <submittedName>
        <fullName evidence="5">23S rRNA (Uridine(2552)-2'-O-)-methyltransferase</fullName>
    </submittedName>
</protein>
<dbReference type="GO" id="GO:0002181">
    <property type="term" value="P:cytoplasmic translation"/>
    <property type="evidence" value="ECO:0007669"/>
    <property type="project" value="EnsemblFungi"/>
</dbReference>